<dbReference type="EMBL" id="GBXM01092351">
    <property type="protein sequence ID" value="JAH16226.1"/>
    <property type="molecule type" value="Transcribed_RNA"/>
</dbReference>
<evidence type="ECO:0000313" key="2">
    <source>
        <dbReference type="EMBL" id="JAH16226.1"/>
    </source>
</evidence>
<sequence length="56" mass="5929">MPSRITAKGFRGPMQVPSPCRWTPSLSRTVSGTAWTTPASDSASSSTTRTSTSPQE</sequence>
<feature type="compositionally biased region" description="Low complexity" evidence="1">
    <location>
        <begin position="33"/>
        <end position="56"/>
    </location>
</feature>
<evidence type="ECO:0000256" key="1">
    <source>
        <dbReference type="SAM" id="MobiDB-lite"/>
    </source>
</evidence>
<dbReference type="AlphaFoldDB" id="A0A0E9QH94"/>
<protein>
    <submittedName>
        <fullName evidence="2">Uncharacterized protein</fullName>
    </submittedName>
</protein>
<proteinExistence type="predicted"/>
<name>A0A0E9QH94_ANGAN</name>
<reference evidence="2" key="1">
    <citation type="submission" date="2014-11" db="EMBL/GenBank/DDBJ databases">
        <authorList>
            <person name="Amaro Gonzalez C."/>
        </authorList>
    </citation>
    <scope>NUCLEOTIDE SEQUENCE</scope>
</reference>
<organism evidence="2">
    <name type="scientific">Anguilla anguilla</name>
    <name type="common">European freshwater eel</name>
    <name type="synonym">Muraena anguilla</name>
    <dbReference type="NCBI Taxonomy" id="7936"/>
    <lineage>
        <taxon>Eukaryota</taxon>
        <taxon>Metazoa</taxon>
        <taxon>Chordata</taxon>
        <taxon>Craniata</taxon>
        <taxon>Vertebrata</taxon>
        <taxon>Euteleostomi</taxon>
        <taxon>Actinopterygii</taxon>
        <taxon>Neopterygii</taxon>
        <taxon>Teleostei</taxon>
        <taxon>Anguilliformes</taxon>
        <taxon>Anguillidae</taxon>
        <taxon>Anguilla</taxon>
    </lineage>
</organism>
<accession>A0A0E9QH94</accession>
<reference evidence="2" key="2">
    <citation type="journal article" date="2015" name="Fish Shellfish Immunol.">
        <title>Early steps in the European eel (Anguilla anguilla)-Vibrio vulnificus interaction in the gills: Role of the RtxA13 toxin.</title>
        <authorList>
            <person name="Callol A."/>
            <person name="Pajuelo D."/>
            <person name="Ebbesson L."/>
            <person name="Teles M."/>
            <person name="MacKenzie S."/>
            <person name="Amaro C."/>
        </authorList>
    </citation>
    <scope>NUCLEOTIDE SEQUENCE</scope>
</reference>
<feature type="region of interest" description="Disordered" evidence="1">
    <location>
        <begin position="1"/>
        <end position="56"/>
    </location>
</feature>